<reference evidence="3" key="1">
    <citation type="journal article" date="2020" name="bioRxiv">
        <title>Comparative genomics of Chlamydomonas.</title>
        <authorList>
            <person name="Craig R.J."/>
            <person name="Hasan A.R."/>
            <person name="Ness R.W."/>
            <person name="Keightley P.D."/>
        </authorList>
    </citation>
    <scope>NUCLEOTIDE SEQUENCE</scope>
    <source>
        <strain evidence="3">CCAP 11/70</strain>
    </source>
</reference>
<feature type="region of interest" description="Disordered" evidence="2">
    <location>
        <begin position="452"/>
        <end position="482"/>
    </location>
</feature>
<evidence type="ECO:0000313" key="4">
    <source>
        <dbReference type="Proteomes" id="UP000612055"/>
    </source>
</evidence>
<evidence type="ECO:0000313" key="3">
    <source>
        <dbReference type="EMBL" id="KAG2482552.1"/>
    </source>
</evidence>
<organism evidence="3 4">
    <name type="scientific">Edaphochlamys debaryana</name>
    <dbReference type="NCBI Taxonomy" id="47281"/>
    <lineage>
        <taxon>Eukaryota</taxon>
        <taxon>Viridiplantae</taxon>
        <taxon>Chlorophyta</taxon>
        <taxon>core chlorophytes</taxon>
        <taxon>Chlorophyceae</taxon>
        <taxon>CS clade</taxon>
        <taxon>Chlamydomonadales</taxon>
        <taxon>Chlamydomonadales incertae sedis</taxon>
        <taxon>Edaphochlamys</taxon>
    </lineage>
</organism>
<evidence type="ECO:0000256" key="2">
    <source>
        <dbReference type="SAM" id="MobiDB-lite"/>
    </source>
</evidence>
<keyword evidence="4" id="KW-1185">Reference proteome</keyword>
<name>A0A835XDM3_9CHLO</name>
<keyword evidence="1" id="KW-0175">Coiled coil</keyword>
<comment type="caution">
    <text evidence="3">The sequence shown here is derived from an EMBL/GenBank/DDBJ whole genome shotgun (WGS) entry which is preliminary data.</text>
</comment>
<sequence>MRGVPQRFKGKTSLESHAQARTVSRLAHALATAQQARRQQAHQAAALCFILGQEAAAVTAAVTRTRLLSTELSDARESLAEAASLLAETRTCMLAAQSKYEDQTAALKRELAAAKALAGSALAAAEAAEAAQAEAGALREAVEEQALTMQHLSDEVSALRSAVCSLAEDKEFLEAEACAKARAHAEEGAALRRQLAAAKAVAGSALVAAEAAEAAQAEAEALRAMVSEQACSIQHLSVEVCNLSGEVEFLKHERSCAARHDDAAALRQRVQQAEAERAAAEARVDEVQAQVLSLRADVCAGPAVCAACRDAAAAAAEATARAEALSRELAAERSQRAAAEMAAGVLERMLVGGRCGAELALQRPCCPVAPSPAAVALRRGMEEDERCAQQQLAAVKALAARMGCSPVPSSPSSPSACASPSAASACASAPSSAWWDSPLSCSASALGGGSPAWAHAPTSLSAPASCGGSLEASPTPSAAPSKRALFAAEEQAGRAAAEDEC</sequence>
<accession>A0A835XDM3</accession>
<protein>
    <submittedName>
        <fullName evidence="3">Uncharacterized protein</fullName>
    </submittedName>
</protein>
<proteinExistence type="predicted"/>
<dbReference type="EMBL" id="JAEHOE010000214">
    <property type="protein sequence ID" value="KAG2482552.1"/>
    <property type="molecule type" value="Genomic_DNA"/>
</dbReference>
<dbReference type="AlphaFoldDB" id="A0A835XDM3"/>
<feature type="coiled-coil region" evidence="1">
    <location>
        <begin position="263"/>
        <end position="342"/>
    </location>
</feature>
<evidence type="ECO:0000256" key="1">
    <source>
        <dbReference type="SAM" id="Coils"/>
    </source>
</evidence>
<dbReference type="Proteomes" id="UP000612055">
    <property type="component" value="Unassembled WGS sequence"/>
</dbReference>
<gene>
    <name evidence="3" type="ORF">HYH03_018511</name>
</gene>